<keyword evidence="2" id="KW-0862">Zinc</keyword>
<evidence type="ECO:0000256" key="3">
    <source>
        <dbReference type="ARBA" id="ARBA00023002"/>
    </source>
</evidence>
<dbReference type="Gene3D" id="3.40.50.720">
    <property type="entry name" value="NAD(P)-binding Rossmann-like Domain"/>
    <property type="match status" value="1"/>
</dbReference>
<evidence type="ECO:0000259" key="4">
    <source>
        <dbReference type="Pfam" id="PF00107"/>
    </source>
</evidence>
<organism evidence="5">
    <name type="scientific">Solanum chacoense</name>
    <name type="common">Chaco potato</name>
    <dbReference type="NCBI Taxonomy" id="4108"/>
    <lineage>
        <taxon>Eukaryota</taxon>
        <taxon>Viridiplantae</taxon>
        <taxon>Streptophyta</taxon>
        <taxon>Embryophyta</taxon>
        <taxon>Tracheophyta</taxon>
        <taxon>Spermatophyta</taxon>
        <taxon>Magnoliopsida</taxon>
        <taxon>eudicotyledons</taxon>
        <taxon>Gunneridae</taxon>
        <taxon>Pentapetalae</taxon>
        <taxon>asterids</taxon>
        <taxon>lamiids</taxon>
        <taxon>Solanales</taxon>
        <taxon>Solanaceae</taxon>
        <taxon>Solanoideae</taxon>
        <taxon>Solaneae</taxon>
        <taxon>Solanum</taxon>
    </lineage>
</organism>
<dbReference type="PANTHER" id="PTHR42683">
    <property type="entry name" value="ALDEHYDE REDUCTASE"/>
    <property type="match status" value="1"/>
</dbReference>
<keyword evidence="1" id="KW-0479">Metal-binding</keyword>
<evidence type="ECO:0000256" key="2">
    <source>
        <dbReference type="ARBA" id="ARBA00022833"/>
    </source>
</evidence>
<protein>
    <submittedName>
        <fullName evidence="5">Putative ovule protein</fullName>
    </submittedName>
</protein>
<dbReference type="InterPro" id="IPR036291">
    <property type="entry name" value="NAD(P)-bd_dom_sf"/>
</dbReference>
<accession>A0A0V0GK66</accession>
<feature type="domain" description="Alcohol dehydrogenase-like C-terminal" evidence="4">
    <location>
        <begin position="1"/>
        <end position="91"/>
    </location>
</feature>
<proteinExistence type="predicted"/>
<dbReference type="InterPro" id="IPR013149">
    <property type="entry name" value="ADH-like_C"/>
</dbReference>
<evidence type="ECO:0000256" key="1">
    <source>
        <dbReference type="ARBA" id="ARBA00022723"/>
    </source>
</evidence>
<keyword evidence="3" id="KW-0560">Oxidoreductase</keyword>
<evidence type="ECO:0000313" key="5">
    <source>
        <dbReference type="EMBL" id="JAP08607.1"/>
    </source>
</evidence>
<name>A0A0V0GK66_SOLCH</name>
<sequence length="92" mass="9813">MAVKFAKAFGTKVTVISTSISKKDEAIERLGADSFLVSRDPEQMFAGGSLDGIIDTVSAVHPIFPLLNLLKTNGKLVMVGAPEKPLELPVFP</sequence>
<dbReference type="GO" id="GO:0046872">
    <property type="term" value="F:metal ion binding"/>
    <property type="evidence" value="ECO:0007669"/>
    <property type="project" value="UniProtKB-KW"/>
</dbReference>
<reference evidence="5" key="1">
    <citation type="submission" date="2015-12" db="EMBL/GenBank/DDBJ databases">
        <title>Gene expression during late stages of embryo sac development: a critical building block for successful pollen-pistil interactions.</title>
        <authorList>
            <person name="Liu Y."/>
            <person name="Joly V."/>
            <person name="Sabar M."/>
            <person name="Matton D.P."/>
        </authorList>
    </citation>
    <scope>NUCLEOTIDE SEQUENCE</scope>
</reference>
<dbReference type="AlphaFoldDB" id="A0A0V0GK66"/>
<dbReference type="Pfam" id="PF00107">
    <property type="entry name" value="ADH_zinc_N"/>
    <property type="match status" value="1"/>
</dbReference>
<dbReference type="SUPFAM" id="SSF51735">
    <property type="entry name" value="NAD(P)-binding Rossmann-fold domains"/>
    <property type="match status" value="1"/>
</dbReference>
<dbReference type="InterPro" id="IPR047109">
    <property type="entry name" value="CAD-like"/>
</dbReference>
<dbReference type="EMBL" id="GEDG01036616">
    <property type="protein sequence ID" value="JAP08607.1"/>
    <property type="molecule type" value="Transcribed_RNA"/>
</dbReference>
<dbReference type="GO" id="GO:0016616">
    <property type="term" value="F:oxidoreductase activity, acting on the CH-OH group of donors, NAD or NADP as acceptor"/>
    <property type="evidence" value="ECO:0007669"/>
    <property type="project" value="InterPro"/>
</dbReference>